<dbReference type="Gene3D" id="3.40.1710.10">
    <property type="entry name" value="abc type-2 transporter like domain"/>
    <property type="match status" value="1"/>
</dbReference>
<feature type="transmembrane region" description="Helical" evidence="5">
    <location>
        <begin position="855"/>
        <end position="872"/>
    </location>
</feature>
<comment type="caution">
    <text evidence="7">The sequence shown here is derived from an EMBL/GenBank/DDBJ whole genome shotgun (WGS) entry which is preliminary data.</text>
</comment>
<feature type="domain" description="ABC-2 type transporter transmembrane" evidence="6">
    <location>
        <begin position="584"/>
        <end position="870"/>
    </location>
</feature>
<dbReference type="InterPro" id="IPR017500">
    <property type="entry name" value="Phage_infect_YhgE_N"/>
</dbReference>
<dbReference type="Proteomes" id="UP001519272">
    <property type="component" value="Unassembled WGS sequence"/>
</dbReference>
<keyword evidence="4 5" id="KW-0472">Membrane</keyword>
<evidence type="ECO:0000256" key="2">
    <source>
        <dbReference type="ARBA" id="ARBA00022692"/>
    </source>
</evidence>
<reference evidence="7 8" key="1">
    <citation type="submission" date="2021-03" db="EMBL/GenBank/DDBJ databases">
        <title>Genomic Encyclopedia of Type Strains, Phase IV (KMG-IV): sequencing the most valuable type-strain genomes for metagenomic binning, comparative biology and taxonomic classification.</title>
        <authorList>
            <person name="Goeker M."/>
        </authorList>
    </citation>
    <scope>NUCLEOTIDE SEQUENCE [LARGE SCALE GENOMIC DNA]</scope>
    <source>
        <strain evidence="7 8">DSM 14349</strain>
    </source>
</reference>
<evidence type="ECO:0000256" key="3">
    <source>
        <dbReference type="ARBA" id="ARBA00022989"/>
    </source>
</evidence>
<proteinExistence type="predicted"/>
<accession>A0ABS4FT56</accession>
<gene>
    <name evidence="7" type="ORF">J2Z32_002413</name>
</gene>
<evidence type="ECO:0000313" key="7">
    <source>
        <dbReference type="EMBL" id="MBP1905765.1"/>
    </source>
</evidence>
<organism evidence="7 8">
    <name type="scientific">Paenibacillus turicensis</name>
    <dbReference type="NCBI Taxonomy" id="160487"/>
    <lineage>
        <taxon>Bacteria</taxon>
        <taxon>Bacillati</taxon>
        <taxon>Bacillota</taxon>
        <taxon>Bacilli</taxon>
        <taxon>Bacillales</taxon>
        <taxon>Paenibacillaceae</taxon>
        <taxon>Paenibacillus</taxon>
    </lineage>
</organism>
<sequence>MRNIWHIYKTDWLHILKVPTGIFLILAVTILPSIYDWVNIKSVWDPYRNTQGIKIAVTSEDKGASVIGKHINIGEELVGSLMKNHKLGWSFTNREEATRGVEKGDYYASLLIPADFSSKIISIVDGKIQKPEVIYTVNEKINAIAPKITGSGVSSLTTQINENFTKTVSETVLAKLKEAGVELNEQLPTLRKMEQGLFTLEKNLPQITLVGQKIIEVDKAMPDIMQKANKIVALRKKLPEINQAAQYVLKIQQHFPQIESAAADIVAIQQQIPIIQRAVGYVKDVDQNFGKVTDAIQIALEQSDKALNIVNLAEQNLGTMSQITQQGTAMTSDAEQFLTSTDELWSSIAPVMKMNLNLAQQILDTTGDMLARLQGTDPSKRPTQQQLSQLTTSLQRGVSIVDHVGELLGRINDFLPSHPLQDQLANLSSQSRSLNLLAQGIGSLSKNADNLSSNSDLVANQITQLNNLLMKTNNNMLNTLDAFDTTIAPAFAEGRNQLKSLLATSSSTLEDNQGAVPNIAQIIANAKEGILLNQDNLNRLQQDLPRLQTKVHEVAQNLEDKGNAFIYMLNLVGSVFQNDLTVMKTKLDEAAAFVQNDLPNVNQQIIKAADFVEHHLSDVQTGVKRVADLVRSDLPQLERAIVKAANKLREVEKDNHFGELAKLLRGDIEAESAFLSSPVHIKQNELYPIPNYGSAMSPFYGVLSLWVGSTLLISLLRAEAENPGGAFRGHELFLGRLATFLTIGMLQALCLTLGDFWILGTFVANKIWFVLFALLVSIVFVTITYTLLSVFGNIGKGIAIIFMVLQFSSSGGTFPVSMTSHFFQALNPFMPFTYAISLLREAVGGILWETALKDIFWLLVFIAISLIIALALKRPLSALTKRSAENARKTKIIA</sequence>
<dbReference type="PANTHER" id="PTHR43077:SF10">
    <property type="entry name" value="TRANSPORT PERMEASE PROTEIN"/>
    <property type="match status" value="1"/>
</dbReference>
<evidence type="ECO:0000259" key="6">
    <source>
        <dbReference type="Pfam" id="PF12698"/>
    </source>
</evidence>
<keyword evidence="2 5" id="KW-0812">Transmembrane</keyword>
<feature type="transmembrane region" description="Helical" evidence="5">
    <location>
        <begin position="737"/>
        <end position="760"/>
    </location>
</feature>
<dbReference type="Pfam" id="PF12698">
    <property type="entry name" value="ABC2_membrane_3"/>
    <property type="match status" value="1"/>
</dbReference>
<dbReference type="EMBL" id="JAGGKG010000010">
    <property type="protein sequence ID" value="MBP1905765.1"/>
    <property type="molecule type" value="Genomic_DNA"/>
</dbReference>
<evidence type="ECO:0000256" key="1">
    <source>
        <dbReference type="ARBA" id="ARBA00004141"/>
    </source>
</evidence>
<dbReference type="PANTHER" id="PTHR43077">
    <property type="entry name" value="TRANSPORT PERMEASE YVFS-RELATED"/>
    <property type="match status" value="1"/>
</dbReference>
<feature type="transmembrane region" description="Helical" evidence="5">
    <location>
        <begin position="766"/>
        <end position="788"/>
    </location>
</feature>
<dbReference type="NCBIfam" id="TIGR03061">
    <property type="entry name" value="pip_yhgE_Nterm"/>
    <property type="match status" value="1"/>
</dbReference>
<dbReference type="InterPro" id="IPR013525">
    <property type="entry name" value="ABC2_TM"/>
</dbReference>
<name>A0ABS4FT56_9BACL</name>
<dbReference type="InterPro" id="IPR051328">
    <property type="entry name" value="T7SS_ABC-Transporter"/>
</dbReference>
<comment type="subcellular location">
    <subcellularLocation>
        <location evidence="1">Membrane</location>
        <topology evidence="1">Multi-pass membrane protein</topology>
    </subcellularLocation>
</comment>
<evidence type="ECO:0000256" key="5">
    <source>
        <dbReference type="SAM" id="Phobius"/>
    </source>
</evidence>
<dbReference type="InterPro" id="IPR017501">
    <property type="entry name" value="Phage_infect_YhgE_C"/>
</dbReference>
<feature type="transmembrane region" description="Helical" evidence="5">
    <location>
        <begin position="12"/>
        <end position="35"/>
    </location>
</feature>
<dbReference type="NCBIfam" id="TIGR03062">
    <property type="entry name" value="pip_yhgE_Cterm"/>
    <property type="match status" value="1"/>
</dbReference>
<feature type="transmembrane region" description="Helical" evidence="5">
    <location>
        <begin position="800"/>
        <end position="823"/>
    </location>
</feature>
<feature type="transmembrane region" description="Helical" evidence="5">
    <location>
        <begin position="698"/>
        <end position="716"/>
    </location>
</feature>
<evidence type="ECO:0000256" key="4">
    <source>
        <dbReference type="ARBA" id="ARBA00023136"/>
    </source>
</evidence>
<protein>
    <submittedName>
        <fullName evidence="7">Membrane protein</fullName>
    </submittedName>
</protein>
<dbReference type="RefSeq" id="WP_210089384.1">
    <property type="nucleotide sequence ID" value="NZ_JAGGKG010000010.1"/>
</dbReference>
<keyword evidence="3 5" id="KW-1133">Transmembrane helix</keyword>
<evidence type="ECO:0000313" key="8">
    <source>
        <dbReference type="Proteomes" id="UP001519272"/>
    </source>
</evidence>
<keyword evidence="8" id="KW-1185">Reference proteome</keyword>